<feature type="transmembrane region" description="Helical" evidence="19">
    <location>
        <begin position="747"/>
        <end position="773"/>
    </location>
</feature>
<evidence type="ECO:0000256" key="1">
    <source>
        <dbReference type="ARBA" id="ARBA00003954"/>
    </source>
</evidence>
<dbReference type="Gene3D" id="3.40.50.1000">
    <property type="entry name" value="HAD superfamily/HAD-like"/>
    <property type="match status" value="1"/>
</dbReference>
<evidence type="ECO:0000259" key="20">
    <source>
        <dbReference type="SMART" id="SM00831"/>
    </source>
</evidence>
<keyword evidence="22" id="KW-1185">Reference proteome</keyword>
<dbReference type="Pfam" id="PF00690">
    <property type="entry name" value="Cation_ATPase_N"/>
    <property type="match status" value="1"/>
</dbReference>
<dbReference type="SUPFAM" id="SSF56784">
    <property type="entry name" value="HAD-like"/>
    <property type="match status" value="1"/>
</dbReference>
<dbReference type="InterPro" id="IPR044492">
    <property type="entry name" value="P_typ_ATPase_HD_dom"/>
</dbReference>
<dbReference type="InterPro" id="IPR008250">
    <property type="entry name" value="ATPase_P-typ_transduc_dom_A_sf"/>
</dbReference>
<dbReference type="Pfam" id="PF00689">
    <property type="entry name" value="Cation_ATPase_C"/>
    <property type="match status" value="1"/>
</dbReference>
<comment type="catalytic activity">
    <reaction evidence="18">
        <text>ATP + H2O = ADP + phosphate + H(+)</text>
        <dbReference type="Rhea" id="RHEA:13065"/>
        <dbReference type="ChEBI" id="CHEBI:15377"/>
        <dbReference type="ChEBI" id="CHEBI:15378"/>
        <dbReference type="ChEBI" id="CHEBI:30616"/>
        <dbReference type="ChEBI" id="CHEBI:43474"/>
        <dbReference type="ChEBI" id="CHEBI:456216"/>
    </reaction>
</comment>
<dbReference type="SUPFAM" id="SSF81653">
    <property type="entry name" value="Calcium ATPase, transduction domain A"/>
    <property type="match status" value="1"/>
</dbReference>
<keyword evidence="8" id="KW-0597">Phosphoprotein</keyword>
<dbReference type="SMART" id="SM00831">
    <property type="entry name" value="Cation_ATPase_N"/>
    <property type="match status" value="1"/>
</dbReference>
<keyword evidence="15 19" id="KW-0472">Membrane</keyword>
<evidence type="ECO:0000256" key="8">
    <source>
        <dbReference type="ARBA" id="ARBA00022553"/>
    </source>
</evidence>
<evidence type="ECO:0000256" key="3">
    <source>
        <dbReference type="ARBA" id="ARBA00008746"/>
    </source>
</evidence>
<comment type="catalytic activity">
    <reaction evidence="17">
        <text>Mg(2+)(out) + ATP + H2O = Mg(2+)(in) + ADP + phosphate + H(+)</text>
        <dbReference type="Rhea" id="RHEA:10260"/>
        <dbReference type="ChEBI" id="CHEBI:15377"/>
        <dbReference type="ChEBI" id="CHEBI:15378"/>
        <dbReference type="ChEBI" id="CHEBI:18420"/>
        <dbReference type="ChEBI" id="CHEBI:30616"/>
        <dbReference type="ChEBI" id="CHEBI:43474"/>
        <dbReference type="ChEBI" id="CHEBI:456216"/>
        <dbReference type="EC" id="7.2.2.14"/>
    </reaction>
</comment>
<keyword evidence="12" id="KW-0460">Magnesium</keyword>
<feature type="domain" description="Cation-transporting P-type ATPase N-terminal" evidence="20">
    <location>
        <begin position="21"/>
        <end position="94"/>
    </location>
</feature>
<dbReference type="InterPro" id="IPR001757">
    <property type="entry name" value="P_typ_ATPase"/>
</dbReference>
<evidence type="ECO:0000256" key="9">
    <source>
        <dbReference type="ARBA" id="ARBA00022692"/>
    </source>
</evidence>
<dbReference type="PROSITE" id="PS00154">
    <property type="entry name" value="ATPASE_E1_E2"/>
    <property type="match status" value="1"/>
</dbReference>
<keyword evidence="7" id="KW-0997">Cell inner membrane</keyword>
<protein>
    <recommendedName>
        <fullName evidence="5">Magnesium-transporting ATPase, P-type 1</fullName>
        <ecNumber evidence="4">7.2.2.14</ecNumber>
    </recommendedName>
    <alternativeName>
        <fullName evidence="16">Mg(2+) transport ATPase, P-type 1</fullName>
    </alternativeName>
</protein>
<evidence type="ECO:0000256" key="13">
    <source>
        <dbReference type="ARBA" id="ARBA00022967"/>
    </source>
</evidence>
<keyword evidence="14 19" id="KW-1133">Transmembrane helix</keyword>
<dbReference type="PRINTS" id="PR01836">
    <property type="entry name" value="MGATPASE"/>
</dbReference>
<feature type="transmembrane region" description="Helical" evidence="19">
    <location>
        <begin position="268"/>
        <end position="288"/>
    </location>
</feature>
<evidence type="ECO:0000256" key="5">
    <source>
        <dbReference type="ARBA" id="ARBA00013555"/>
    </source>
</evidence>
<dbReference type="SFLD" id="SFLDS00003">
    <property type="entry name" value="Haloacid_Dehalogenase"/>
    <property type="match status" value="1"/>
</dbReference>
<evidence type="ECO:0000256" key="12">
    <source>
        <dbReference type="ARBA" id="ARBA00022842"/>
    </source>
</evidence>
<evidence type="ECO:0000313" key="21">
    <source>
        <dbReference type="EMBL" id="GAS88621.1"/>
    </source>
</evidence>
<evidence type="ECO:0000256" key="15">
    <source>
        <dbReference type="ARBA" id="ARBA00023136"/>
    </source>
</evidence>
<reference evidence="22" key="2">
    <citation type="submission" date="2016-02" db="EMBL/GenBank/DDBJ databases">
        <title>Draft genome sequence of five rapidly growing Mycobacterium species.</title>
        <authorList>
            <person name="Katahira K."/>
            <person name="Gotou Y."/>
            <person name="Iida K."/>
            <person name="Ogura Y."/>
            <person name="Hayashi T."/>
        </authorList>
    </citation>
    <scope>NUCLEOTIDE SEQUENCE [LARGE SCALE GENOMIC DNA]</scope>
    <source>
        <strain evidence="22">JCM15654</strain>
    </source>
</reference>
<organism evidence="21 22">
    <name type="scientific">Mycolicibacterium brisbanense</name>
    <dbReference type="NCBI Taxonomy" id="146020"/>
    <lineage>
        <taxon>Bacteria</taxon>
        <taxon>Bacillati</taxon>
        <taxon>Actinomycetota</taxon>
        <taxon>Actinomycetes</taxon>
        <taxon>Mycobacteriales</taxon>
        <taxon>Mycobacteriaceae</taxon>
        <taxon>Mycolicibacterium</taxon>
    </lineage>
</organism>
<dbReference type="GO" id="GO:0015444">
    <property type="term" value="F:P-type magnesium transporter activity"/>
    <property type="evidence" value="ECO:0007669"/>
    <property type="project" value="UniProtKB-EC"/>
</dbReference>
<dbReference type="GO" id="GO:0005886">
    <property type="term" value="C:plasma membrane"/>
    <property type="evidence" value="ECO:0007669"/>
    <property type="project" value="UniProtKB-SubCell"/>
</dbReference>
<dbReference type="AlphaFoldDB" id="A0A100VZ06"/>
<dbReference type="SFLD" id="SFLDF00027">
    <property type="entry name" value="p-type_atpase"/>
    <property type="match status" value="1"/>
</dbReference>
<dbReference type="Pfam" id="PF00122">
    <property type="entry name" value="E1-E2_ATPase"/>
    <property type="match status" value="1"/>
</dbReference>
<dbReference type="Gene3D" id="3.40.1110.10">
    <property type="entry name" value="Calcium-transporting ATPase, cytoplasmic domain N"/>
    <property type="match status" value="1"/>
</dbReference>
<keyword evidence="6" id="KW-1003">Cell membrane</keyword>
<dbReference type="Gene3D" id="1.20.1110.10">
    <property type="entry name" value="Calcium-transporting ATPase, transmembrane domain"/>
    <property type="match status" value="1"/>
</dbReference>
<dbReference type="InterPro" id="IPR036412">
    <property type="entry name" value="HAD-like_sf"/>
</dbReference>
<evidence type="ECO:0000256" key="6">
    <source>
        <dbReference type="ARBA" id="ARBA00022475"/>
    </source>
</evidence>
<evidence type="ECO:0000256" key="2">
    <source>
        <dbReference type="ARBA" id="ARBA00004429"/>
    </source>
</evidence>
<feature type="transmembrane region" description="Helical" evidence="19">
    <location>
        <begin position="814"/>
        <end position="837"/>
    </location>
</feature>
<dbReference type="PANTHER" id="PTHR42861">
    <property type="entry name" value="CALCIUM-TRANSPORTING ATPASE"/>
    <property type="match status" value="1"/>
</dbReference>
<gene>
    <name evidence="21" type="ORF">RMCB_2717</name>
</gene>
<keyword evidence="9 19" id="KW-0812">Transmembrane</keyword>
<reference evidence="22" key="1">
    <citation type="journal article" date="2016" name="Genome Announc.">
        <title>Draft Genome Sequences of Five Rapidly Growing Mycobacterium Species, M. thermoresistibile, M. fortuitum subsp. acetamidolyticum, M. canariasense, M. brisbanense, and M. novocastrense.</title>
        <authorList>
            <person name="Katahira K."/>
            <person name="Ogura Y."/>
            <person name="Gotoh Y."/>
            <person name="Hayashi T."/>
        </authorList>
    </citation>
    <scope>NUCLEOTIDE SEQUENCE [LARGE SCALE GENOMIC DNA]</scope>
    <source>
        <strain evidence="22">JCM15654</strain>
    </source>
</reference>
<dbReference type="RefSeq" id="WP_062829183.1">
    <property type="nucleotide sequence ID" value="NZ_BCSX01000024.1"/>
</dbReference>
<dbReference type="InterPro" id="IPR023214">
    <property type="entry name" value="HAD_sf"/>
</dbReference>
<dbReference type="Pfam" id="PF13246">
    <property type="entry name" value="Cation_ATPase"/>
    <property type="match status" value="1"/>
</dbReference>
<dbReference type="NCBIfam" id="TIGR01524">
    <property type="entry name" value="ATPase-IIIB_Mg"/>
    <property type="match status" value="1"/>
</dbReference>
<dbReference type="InterPro" id="IPR006068">
    <property type="entry name" value="ATPase_P-typ_cation-transptr_C"/>
</dbReference>
<comment type="function">
    <text evidence="1">Mediates magnesium influx to the cytosol.</text>
</comment>
<dbReference type="InterPro" id="IPR004014">
    <property type="entry name" value="ATPase_P-typ_cation-transptr_N"/>
</dbReference>
<dbReference type="Gene3D" id="2.70.150.10">
    <property type="entry name" value="Calcium-transporting ATPase, cytoplasmic transduction domain A"/>
    <property type="match status" value="1"/>
</dbReference>
<dbReference type="OrthoDB" id="9814270at2"/>
<dbReference type="InterPro" id="IPR018303">
    <property type="entry name" value="ATPase_P-typ_P_site"/>
</dbReference>
<dbReference type="Proteomes" id="UP000069620">
    <property type="component" value="Unassembled WGS sequence"/>
</dbReference>
<evidence type="ECO:0000256" key="10">
    <source>
        <dbReference type="ARBA" id="ARBA00022741"/>
    </source>
</evidence>
<evidence type="ECO:0000256" key="18">
    <source>
        <dbReference type="ARBA" id="ARBA00049360"/>
    </source>
</evidence>
<dbReference type="InterPro" id="IPR023298">
    <property type="entry name" value="ATPase_P-typ_TM_dom_sf"/>
</dbReference>
<dbReference type="InterPro" id="IPR023299">
    <property type="entry name" value="ATPase_P-typ_cyto_dom_N"/>
</dbReference>
<proteinExistence type="inferred from homology"/>
<comment type="similarity">
    <text evidence="3">Belongs to the cation transport ATPase (P-type) (TC 3.A.3) family. Type IIIB subfamily.</text>
</comment>
<dbReference type="STRING" id="146020.RMCB_2717"/>
<keyword evidence="11" id="KW-0067">ATP-binding</keyword>
<dbReference type="SFLD" id="SFLDG00002">
    <property type="entry name" value="C1.7:_P-type_atpase_like"/>
    <property type="match status" value="1"/>
</dbReference>
<dbReference type="EMBL" id="BCSX01000024">
    <property type="protein sequence ID" value="GAS88621.1"/>
    <property type="molecule type" value="Genomic_DNA"/>
</dbReference>
<dbReference type="EC" id="7.2.2.14" evidence="4"/>
<evidence type="ECO:0000256" key="19">
    <source>
        <dbReference type="SAM" id="Phobius"/>
    </source>
</evidence>
<sequence length="879" mass="94406">MTDNAAGLGTVLDAQNHRLCELAAAPVLTVFHQVQSSPRGLTENEAADRLSRFGDNDPAPDDEDTAWTRLRAAVRSPFVALLAGLDVVFLLVRDIRGAGIVSLMIALAVLLRLWQQTRSERATRALDELVSSTVTVRRRADDADEPVEREVSPHDLVPGDIVLLRAGDIVAADVRLITSTDLVVDQSVLSGESLPVSKSARPGPSDPDAGIRDAVVDAPNLCLSGTAVVAGAATGVVIATGPRTYTGSLTTSAAAIRPESSFDRGVRAVGWTLIRFMLVMAPIVFVVNGLVSGVWAQAAMFAVAVAVGLTPEMLPVIVTTNLARGATRLVTEKVVVRRLNAIQDLGAMDVLCVDKTGTLTEDRIIYAHSIDVTGRPDEAVAEFAYLSVHFQDCAHSPLDAAILELLGGGQMEFIADAAFTKVDEVAFNHRRRRNTVVVTRQRGEHIMICKGDPDQVLARCSEIRIHNKVIAFDDELTAEADEIVAAYRRQGMRVLAVAVKELPARWEDYGESDEFGLVLVGFVGFVDPIRESATATVTSLADHGVGVKILTGDSRVVAAQVANHVGLDSHATVLGSDVDDADDQELRALAAAADVFAELTPAHKARIVAALRQEGHAVGYLGDGVNDVAALRIADVGIAADTAADVAKQAADLILLDRDLAVVARGVVEGRRTLANTMKYVKITASSNFGNVLSVLAASVLLPFLPILPIQLMVQNLLYDTAQLALSWDRVDDDYLRVPQRWRSGGLIGFMLTFGPLSSLFDLATFGALWWWFGGAHAPALFQTGWFVEGLLTQLLIVLVLRTRELPWRRPGPAATVVLALWCAASIGLVLPVTPLADPLHMTPLPTAYVLWLAVVAVGYASCAQLVKQRYLRRHRAWL</sequence>
<dbReference type="GO" id="GO:0005524">
    <property type="term" value="F:ATP binding"/>
    <property type="evidence" value="ECO:0007669"/>
    <property type="project" value="UniProtKB-KW"/>
</dbReference>
<dbReference type="FunFam" id="2.70.150.10:FF:000160">
    <property type="entry name" value="Sarcoplasmic/endoplasmic reticulum calcium ATPase 1"/>
    <property type="match status" value="1"/>
</dbReference>
<comment type="caution">
    <text evidence="21">The sequence shown here is derived from an EMBL/GenBank/DDBJ whole genome shotgun (WGS) entry which is preliminary data.</text>
</comment>
<evidence type="ECO:0000256" key="17">
    <source>
        <dbReference type="ARBA" id="ARBA00047295"/>
    </source>
</evidence>
<dbReference type="SUPFAM" id="SSF81665">
    <property type="entry name" value="Calcium ATPase, transmembrane domain M"/>
    <property type="match status" value="1"/>
</dbReference>
<feature type="transmembrane region" description="Helical" evidence="19">
    <location>
        <begin position="98"/>
        <end position="114"/>
    </location>
</feature>
<evidence type="ECO:0000256" key="4">
    <source>
        <dbReference type="ARBA" id="ARBA00012786"/>
    </source>
</evidence>
<keyword evidence="10" id="KW-0547">Nucleotide-binding</keyword>
<feature type="transmembrane region" description="Helical" evidence="19">
    <location>
        <begin position="785"/>
        <end position="802"/>
    </location>
</feature>
<feature type="transmembrane region" description="Helical" evidence="19">
    <location>
        <begin position="72"/>
        <end position="92"/>
    </location>
</feature>
<dbReference type="GO" id="GO:0016887">
    <property type="term" value="F:ATP hydrolysis activity"/>
    <property type="evidence" value="ECO:0007669"/>
    <property type="project" value="InterPro"/>
</dbReference>
<dbReference type="InterPro" id="IPR006415">
    <property type="entry name" value="P-type_ATPase_IIIB"/>
</dbReference>
<feature type="transmembrane region" description="Helical" evidence="19">
    <location>
        <begin position="294"/>
        <end position="318"/>
    </location>
</feature>
<evidence type="ECO:0000256" key="14">
    <source>
        <dbReference type="ARBA" id="ARBA00022989"/>
    </source>
</evidence>
<evidence type="ECO:0000256" key="16">
    <source>
        <dbReference type="ARBA" id="ARBA00029806"/>
    </source>
</evidence>
<evidence type="ECO:0000313" key="22">
    <source>
        <dbReference type="Proteomes" id="UP000069620"/>
    </source>
</evidence>
<dbReference type="InterPro" id="IPR059000">
    <property type="entry name" value="ATPase_P-type_domA"/>
</dbReference>
<name>A0A100VZ06_9MYCO</name>
<keyword evidence="13" id="KW-1278">Translocase</keyword>
<evidence type="ECO:0000256" key="11">
    <source>
        <dbReference type="ARBA" id="ARBA00022840"/>
    </source>
</evidence>
<dbReference type="NCBIfam" id="TIGR01494">
    <property type="entry name" value="ATPase_P-type"/>
    <property type="match status" value="2"/>
</dbReference>
<feature type="transmembrane region" description="Helical" evidence="19">
    <location>
        <begin position="849"/>
        <end position="867"/>
    </location>
</feature>
<accession>A0A100VZ06</accession>
<evidence type="ECO:0000256" key="7">
    <source>
        <dbReference type="ARBA" id="ARBA00022519"/>
    </source>
</evidence>
<comment type="subcellular location">
    <subcellularLocation>
        <location evidence="2">Cell inner membrane</location>
        <topology evidence="2">Multi-pass membrane protein</topology>
    </subcellularLocation>
</comment>